<feature type="active site" description="Proton donor/acceptor" evidence="1">
    <location>
        <position position="285"/>
    </location>
</feature>
<dbReference type="Proteomes" id="UP001370348">
    <property type="component" value="Chromosome"/>
</dbReference>
<dbReference type="Pfam" id="PF00246">
    <property type="entry name" value="Peptidase_M14"/>
    <property type="match status" value="1"/>
</dbReference>
<comment type="similarity">
    <text evidence="1">Belongs to the peptidase M14 family.</text>
</comment>
<accession>A0ABZ2MBV4</accession>
<reference evidence="5 6" key="1">
    <citation type="submission" date="2021-12" db="EMBL/GenBank/DDBJ databases">
        <title>Discovery of the Pendulisporaceae a myxobacterial family with distinct sporulation behavior and unique specialized metabolism.</title>
        <authorList>
            <person name="Garcia R."/>
            <person name="Popoff A."/>
            <person name="Bader C.D."/>
            <person name="Loehr J."/>
            <person name="Walesch S."/>
            <person name="Walt C."/>
            <person name="Boldt J."/>
            <person name="Bunk B."/>
            <person name="Haeckl F.J.F.P.J."/>
            <person name="Gunesch A.P."/>
            <person name="Birkelbach J."/>
            <person name="Nuebel U."/>
            <person name="Pietschmann T."/>
            <person name="Bach T."/>
            <person name="Mueller R."/>
        </authorList>
    </citation>
    <scope>NUCLEOTIDE SEQUENCE [LARGE SCALE GENOMIC DNA]</scope>
    <source>
        <strain evidence="5 6">MSr11954</strain>
    </source>
</reference>
<gene>
    <name evidence="5" type="ORF">LZC94_22575</name>
</gene>
<evidence type="ECO:0000313" key="5">
    <source>
        <dbReference type="EMBL" id="WXB19996.1"/>
    </source>
</evidence>
<feature type="compositionally biased region" description="Pro residues" evidence="2">
    <location>
        <begin position="346"/>
        <end position="355"/>
    </location>
</feature>
<feature type="region of interest" description="Disordered" evidence="2">
    <location>
        <begin position="20"/>
        <end position="48"/>
    </location>
</feature>
<dbReference type="EMBL" id="CP089984">
    <property type="protein sequence ID" value="WXB19996.1"/>
    <property type="molecule type" value="Genomic_DNA"/>
</dbReference>
<evidence type="ECO:0000313" key="6">
    <source>
        <dbReference type="Proteomes" id="UP001370348"/>
    </source>
</evidence>
<feature type="chain" id="PRO_5046489008" description="Peptidase M14 domain-containing protein" evidence="3">
    <location>
        <begin position="19"/>
        <end position="355"/>
    </location>
</feature>
<protein>
    <recommendedName>
        <fullName evidence="4">Peptidase M14 domain-containing protein</fullName>
    </recommendedName>
</protein>
<feature type="domain" description="Peptidase M14" evidence="4">
    <location>
        <begin position="44"/>
        <end position="312"/>
    </location>
</feature>
<keyword evidence="6" id="KW-1185">Reference proteome</keyword>
<dbReference type="PROSITE" id="PS51257">
    <property type="entry name" value="PROKAR_LIPOPROTEIN"/>
    <property type="match status" value="1"/>
</dbReference>
<proteinExistence type="inferred from homology"/>
<evidence type="ECO:0000256" key="1">
    <source>
        <dbReference type="PROSITE-ProRule" id="PRU01379"/>
    </source>
</evidence>
<feature type="signal peptide" evidence="3">
    <location>
        <begin position="1"/>
        <end position="18"/>
    </location>
</feature>
<dbReference type="InterPro" id="IPR000834">
    <property type="entry name" value="Peptidase_M14"/>
</dbReference>
<name>A0ABZ2MBV4_9BACT</name>
<dbReference type="PROSITE" id="PS52035">
    <property type="entry name" value="PEPTIDASE_M14"/>
    <property type="match status" value="1"/>
</dbReference>
<feature type="compositionally biased region" description="Low complexity" evidence="2">
    <location>
        <begin position="334"/>
        <end position="345"/>
    </location>
</feature>
<evidence type="ECO:0000256" key="3">
    <source>
        <dbReference type="SAM" id="SignalP"/>
    </source>
</evidence>
<dbReference type="SMART" id="SM00631">
    <property type="entry name" value="Zn_pept"/>
    <property type="match status" value="1"/>
</dbReference>
<dbReference type="Gene3D" id="3.40.630.10">
    <property type="entry name" value="Zn peptidases"/>
    <property type="match status" value="1"/>
</dbReference>
<keyword evidence="3" id="KW-0732">Signal</keyword>
<feature type="region of interest" description="Disordered" evidence="2">
    <location>
        <begin position="325"/>
        <end position="355"/>
    </location>
</feature>
<sequence length="355" mass="38377">MRKTVFLLSAYVTSSMVACSGGETPGEPPVQQTADMLSEGRSIDPRPSTEELASELRAIARRSRGAVEVSEIGRTNEDRPVWSARVGHGPVRILYVTQQHGDEPLGTPAALEFLRLAGASDGPWQRWLRSRVTVAIVVRANADGFERNWRYNYDPDANPEYGERGKGYDINRYHNPALQPDDNPATEAGHIQRQYTAFAPAIVVDYHMQGRYRDLGGREITGSVKWPTHPDTKPEQVELAKRITVLVQQTMNAAGGNVSQYPGGDYEGIARNAYGLRGSGSVLIELSAMGAEHEPAQIRAAFLSMVAIAQTAAASGLGWIDPAQADRIPPRGEPIPALAGAAASWAPPPGSDSDD</sequence>
<organism evidence="5 6">
    <name type="scientific">Pendulispora albinea</name>
    <dbReference type="NCBI Taxonomy" id="2741071"/>
    <lineage>
        <taxon>Bacteria</taxon>
        <taxon>Pseudomonadati</taxon>
        <taxon>Myxococcota</taxon>
        <taxon>Myxococcia</taxon>
        <taxon>Myxococcales</taxon>
        <taxon>Sorangiineae</taxon>
        <taxon>Pendulisporaceae</taxon>
        <taxon>Pendulispora</taxon>
    </lineage>
</organism>
<evidence type="ECO:0000256" key="2">
    <source>
        <dbReference type="SAM" id="MobiDB-lite"/>
    </source>
</evidence>
<dbReference type="RefSeq" id="WP_394829596.1">
    <property type="nucleotide sequence ID" value="NZ_CP089984.1"/>
</dbReference>
<dbReference type="SUPFAM" id="SSF53187">
    <property type="entry name" value="Zn-dependent exopeptidases"/>
    <property type="match status" value="1"/>
</dbReference>
<evidence type="ECO:0000259" key="4">
    <source>
        <dbReference type="PROSITE" id="PS52035"/>
    </source>
</evidence>